<feature type="region of interest" description="Disordered" evidence="1">
    <location>
        <begin position="107"/>
        <end position="134"/>
    </location>
</feature>
<sequence length="352" mass="39489">MNCRRPHSRIVRLQVPFFSGNRFLDHCAAALLSLDVSTGLTYMYRLAVNPPEHRMEDTSPPPRIVVLNGVACVVFSLLLVVYSATLLPLTVRSRRFLPSQCPDYLRRENGNGKTDVQNNDASGRRNRNTSTESGGRLHRFANRVQLFFGIPITDDPLYDIGALSPLAHGFISLCDLAFRKELWTRERFRLVHHLATVYGCVEMLREPDVLTCFVWEVPGFLHVLGSTIWFLRGDDPGDRLALSIQTLYVVFSAVACICTLLNDALNPSTSPRAPAYLTLQHAITTVPFVGIVVSVNNWAMDCGYYTPNALYCPPPLVPELGLVANVWLYEFVVTGTMCLVVQRGMRRMLTKN</sequence>
<name>A0A139AAG1_GONPJ</name>
<keyword evidence="2" id="KW-0812">Transmembrane</keyword>
<protein>
    <submittedName>
        <fullName evidence="3">Uncharacterized protein</fullName>
    </submittedName>
</protein>
<evidence type="ECO:0000313" key="4">
    <source>
        <dbReference type="Proteomes" id="UP000070544"/>
    </source>
</evidence>
<feature type="transmembrane region" description="Helical" evidence="2">
    <location>
        <begin position="320"/>
        <end position="341"/>
    </location>
</feature>
<feature type="transmembrane region" description="Helical" evidence="2">
    <location>
        <begin position="277"/>
        <end position="300"/>
    </location>
</feature>
<organism evidence="3 4">
    <name type="scientific">Gonapodya prolifera (strain JEL478)</name>
    <name type="common">Monoblepharis prolifera</name>
    <dbReference type="NCBI Taxonomy" id="1344416"/>
    <lineage>
        <taxon>Eukaryota</taxon>
        <taxon>Fungi</taxon>
        <taxon>Fungi incertae sedis</taxon>
        <taxon>Chytridiomycota</taxon>
        <taxon>Chytridiomycota incertae sedis</taxon>
        <taxon>Monoblepharidomycetes</taxon>
        <taxon>Monoblepharidales</taxon>
        <taxon>Gonapodyaceae</taxon>
        <taxon>Gonapodya</taxon>
    </lineage>
</organism>
<evidence type="ECO:0000256" key="1">
    <source>
        <dbReference type="SAM" id="MobiDB-lite"/>
    </source>
</evidence>
<feature type="transmembrane region" description="Helical" evidence="2">
    <location>
        <begin position="64"/>
        <end position="87"/>
    </location>
</feature>
<feature type="transmembrane region" description="Helical" evidence="2">
    <location>
        <begin position="213"/>
        <end position="231"/>
    </location>
</feature>
<evidence type="ECO:0000256" key="2">
    <source>
        <dbReference type="SAM" id="Phobius"/>
    </source>
</evidence>
<feature type="compositionally biased region" description="Polar residues" evidence="1">
    <location>
        <begin position="111"/>
        <end position="121"/>
    </location>
</feature>
<keyword evidence="2" id="KW-1133">Transmembrane helix</keyword>
<feature type="transmembrane region" description="Helical" evidence="2">
    <location>
        <begin position="243"/>
        <end position="265"/>
    </location>
</feature>
<evidence type="ECO:0000313" key="3">
    <source>
        <dbReference type="EMBL" id="KXS13730.1"/>
    </source>
</evidence>
<dbReference type="AlphaFoldDB" id="A0A139AAG1"/>
<dbReference type="EMBL" id="KQ965775">
    <property type="protein sequence ID" value="KXS13730.1"/>
    <property type="molecule type" value="Genomic_DNA"/>
</dbReference>
<keyword evidence="4" id="KW-1185">Reference proteome</keyword>
<reference evidence="3 4" key="1">
    <citation type="journal article" date="2015" name="Genome Biol. Evol.">
        <title>Phylogenomic analyses indicate that early fungi evolved digesting cell walls of algal ancestors of land plants.</title>
        <authorList>
            <person name="Chang Y."/>
            <person name="Wang S."/>
            <person name="Sekimoto S."/>
            <person name="Aerts A.L."/>
            <person name="Choi C."/>
            <person name="Clum A."/>
            <person name="LaButti K.M."/>
            <person name="Lindquist E.A."/>
            <person name="Yee Ngan C."/>
            <person name="Ohm R.A."/>
            <person name="Salamov A.A."/>
            <person name="Grigoriev I.V."/>
            <person name="Spatafora J.W."/>
            <person name="Berbee M.L."/>
        </authorList>
    </citation>
    <scope>NUCLEOTIDE SEQUENCE [LARGE SCALE GENOMIC DNA]</scope>
    <source>
        <strain evidence="3 4">JEL478</strain>
    </source>
</reference>
<feature type="transmembrane region" description="Helical" evidence="2">
    <location>
        <begin position="23"/>
        <end position="44"/>
    </location>
</feature>
<dbReference type="Proteomes" id="UP000070544">
    <property type="component" value="Unassembled WGS sequence"/>
</dbReference>
<proteinExistence type="predicted"/>
<accession>A0A139AAG1</accession>
<gene>
    <name evidence="3" type="ORF">M427DRAFT_58325</name>
</gene>
<keyword evidence="2" id="KW-0472">Membrane</keyword>